<evidence type="ECO:0000313" key="7">
    <source>
        <dbReference type="EMBL" id="EOY49936.1"/>
    </source>
</evidence>
<comment type="function">
    <text evidence="5">Has an important function as a repair enzyme for proteins that have been inactivated by oxidation. Catalyzes the reversible oxidation-reduction of methionine sulfoxide in proteins to methionine.</text>
</comment>
<dbReference type="HAMAP" id="MF_01401">
    <property type="entry name" value="MsrA"/>
    <property type="match status" value="1"/>
</dbReference>
<comment type="similarity">
    <text evidence="1 5">Belongs to the MsrA Met sulfoxide reductase family.</text>
</comment>
<dbReference type="Pfam" id="PF01625">
    <property type="entry name" value="PMSR"/>
    <property type="match status" value="1"/>
</dbReference>
<comment type="caution">
    <text evidence="5">Lacks conserved residue(s) required for the propagation of feature annotation.</text>
</comment>
<sequence>MEELIRRLPGVTATRVGYTGGDVPNATYRNHGTHAEAIEILFDPEATDYRALLEFFFQIHDPSTKNRQGNDIGLSYRSAIYYVDDEQKRIAEDTIADVDASGLWPGKVVTEVEPVGPFWEAEPEHQDYLQRYPDGYTCHFPRPGWRLPARSGSEG</sequence>
<evidence type="ECO:0000256" key="4">
    <source>
        <dbReference type="ARBA" id="ARBA00048782"/>
    </source>
</evidence>
<organism evidence="7 8">
    <name type="scientific">Streptomyces lividans 1326</name>
    <dbReference type="NCBI Taxonomy" id="1200984"/>
    <lineage>
        <taxon>Bacteria</taxon>
        <taxon>Bacillati</taxon>
        <taxon>Actinomycetota</taxon>
        <taxon>Actinomycetes</taxon>
        <taxon>Kitasatosporales</taxon>
        <taxon>Streptomycetaceae</taxon>
        <taxon>Streptomyces</taxon>
    </lineage>
</organism>
<gene>
    <name evidence="5" type="primary">msrA</name>
    <name evidence="7" type="ORF">SLI_5228</name>
</gene>
<dbReference type="NCBIfam" id="TIGR00401">
    <property type="entry name" value="msrA"/>
    <property type="match status" value="1"/>
</dbReference>
<dbReference type="InterPro" id="IPR002569">
    <property type="entry name" value="Met_Sox_Rdtase_MsrA_dom"/>
</dbReference>
<name>A0A7U9DTL9_STRLI</name>
<evidence type="ECO:0000256" key="1">
    <source>
        <dbReference type="ARBA" id="ARBA00005591"/>
    </source>
</evidence>
<reference evidence="8" key="1">
    <citation type="journal article" date="2013" name="Genome Biol. Evol.">
        <title>The genome sequence of Streptomyces lividans 66 reveals a novel tRNA-dependent peptide biosynthetic system within a metal-related genomic island.</title>
        <authorList>
            <person name="Cruz-Morales P."/>
            <person name="Vijgenboom E."/>
            <person name="Iruegas-Bocardo F."/>
            <person name="Girard G."/>
            <person name="Yanez-Guerra L.A."/>
            <person name="Ramos-Aboites H.E."/>
            <person name="Pernodet J.L."/>
            <person name="Anne J."/>
            <person name="van Wezel G.P."/>
            <person name="Barona-Gomez F."/>
        </authorList>
    </citation>
    <scope>NUCLEOTIDE SEQUENCE [LARGE SCALE GENOMIC DNA]</scope>
    <source>
        <strain evidence="8">1326</strain>
    </source>
</reference>
<protein>
    <recommendedName>
        <fullName evidence="5">Peptide methionine sulfoxide reductase MsrA</fullName>
        <shortName evidence="5">Protein-methionine-S-oxide reductase</shortName>
        <ecNumber evidence="5">1.8.4.11</ecNumber>
    </recommendedName>
    <alternativeName>
        <fullName evidence="5">Peptide-methionine (S)-S-oxide reductase</fullName>
        <shortName evidence="5">Peptide Met(O) reductase</shortName>
    </alternativeName>
</protein>
<comment type="catalytic activity">
    <reaction evidence="3 5">
        <text>L-methionyl-[protein] + [thioredoxin]-disulfide + H2O = L-methionyl-(S)-S-oxide-[protein] + [thioredoxin]-dithiol</text>
        <dbReference type="Rhea" id="RHEA:14217"/>
        <dbReference type="Rhea" id="RHEA-COMP:10698"/>
        <dbReference type="Rhea" id="RHEA-COMP:10700"/>
        <dbReference type="Rhea" id="RHEA-COMP:12313"/>
        <dbReference type="Rhea" id="RHEA-COMP:12315"/>
        <dbReference type="ChEBI" id="CHEBI:15377"/>
        <dbReference type="ChEBI" id="CHEBI:16044"/>
        <dbReference type="ChEBI" id="CHEBI:29950"/>
        <dbReference type="ChEBI" id="CHEBI:44120"/>
        <dbReference type="ChEBI" id="CHEBI:50058"/>
        <dbReference type="EC" id="1.8.4.11"/>
    </reaction>
</comment>
<evidence type="ECO:0000256" key="5">
    <source>
        <dbReference type="HAMAP-Rule" id="MF_01401"/>
    </source>
</evidence>
<dbReference type="Gene3D" id="3.30.1060.10">
    <property type="entry name" value="Peptide methionine sulphoxide reductase MsrA"/>
    <property type="match status" value="1"/>
</dbReference>
<dbReference type="SUPFAM" id="SSF55068">
    <property type="entry name" value="Peptide methionine sulfoxide reductase"/>
    <property type="match status" value="1"/>
</dbReference>
<evidence type="ECO:0000256" key="3">
    <source>
        <dbReference type="ARBA" id="ARBA00047806"/>
    </source>
</evidence>
<dbReference type="PANTHER" id="PTHR43774">
    <property type="entry name" value="PEPTIDE METHIONINE SULFOXIDE REDUCTASE"/>
    <property type="match status" value="1"/>
</dbReference>
<accession>A0A7U9DTL9</accession>
<dbReference type="InterPro" id="IPR036509">
    <property type="entry name" value="Met_Sox_Rdtase_MsrA_sf"/>
</dbReference>
<dbReference type="EC" id="1.8.4.11" evidence="5"/>
<dbReference type="EMBL" id="CM001889">
    <property type="protein sequence ID" value="EOY49936.1"/>
    <property type="molecule type" value="Genomic_DNA"/>
</dbReference>
<proteinExistence type="inferred from homology"/>
<keyword evidence="2 5" id="KW-0560">Oxidoreductase</keyword>
<dbReference type="Proteomes" id="UP000014062">
    <property type="component" value="Chromosome"/>
</dbReference>
<evidence type="ECO:0000256" key="2">
    <source>
        <dbReference type="ARBA" id="ARBA00023002"/>
    </source>
</evidence>
<comment type="catalytic activity">
    <reaction evidence="4 5">
        <text>[thioredoxin]-disulfide + L-methionine + H2O = L-methionine (S)-S-oxide + [thioredoxin]-dithiol</text>
        <dbReference type="Rhea" id="RHEA:19993"/>
        <dbReference type="Rhea" id="RHEA-COMP:10698"/>
        <dbReference type="Rhea" id="RHEA-COMP:10700"/>
        <dbReference type="ChEBI" id="CHEBI:15377"/>
        <dbReference type="ChEBI" id="CHEBI:29950"/>
        <dbReference type="ChEBI" id="CHEBI:50058"/>
        <dbReference type="ChEBI" id="CHEBI:57844"/>
        <dbReference type="ChEBI" id="CHEBI:58772"/>
        <dbReference type="EC" id="1.8.4.11"/>
    </reaction>
</comment>
<dbReference type="PANTHER" id="PTHR43774:SF1">
    <property type="entry name" value="PEPTIDE METHIONINE SULFOXIDE REDUCTASE MSRA 2"/>
    <property type="match status" value="1"/>
</dbReference>
<dbReference type="FunFam" id="3.30.1060.10:FF:000005">
    <property type="entry name" value="Peptide methionine sulfoxide reductase MsrA"/>
    <property type="match status" value="1"/>
</dbReference>
<dbReference type="AlphaFoldDB" id="A0A7U9DTL9"/>
<evidence type="ECO:0000313" key="8">
    <source>
        <dbReference type="Proteomes" id="UP000014062"/>
    </source>
</evidence>
<feature type="domain" description="Peptide methionine sulphoxide reductase MsrA" evidence="6">
    <location>
        <begin position="1"/>
        <end position="138"/>
    </location>
</feature>
<evidence type="ECO:0000259" key="6">
    <source>
        <dbReference type="Pfam" id="PF01625"/>
    </source>
</evidence>
<dbReference type="GO" id="GO:0008113">
    <property type="term" value="F:peptide-methionine (S)-S-oxide reductase activity"/>
    <property type="evidence" value="ECO:0007669"/>
    <property type="project" value="UniProtKB-UniRule"/>
</dbReference>